<dbReference type="CDD" id="cd00093">
    <property type="entry name" value="HTH_XRE"/>
    <property type="match status" value="1"/>
</dbReference>
<evidence type="ECO:0000313" key="4">
    <source>
        <dbReference type="Proteomes" id="UP000782880"/>
    </source>
</evidence>
<dbReference type="PROSITE" id="PS50943">
    <property type="entry name" value="HTH_CROC1"/>
    <property type="match status" value="1"/>
</dbReference>
<keyword evidence="1" id="KW-0238">DNA-binding</keyword>
<reference evidence="3" key="1">
    <citation type="journal article" date="2021" name="PeerJ">
        <title>Extensive microbial diversity within the chicken gut microbiome revealed by metagenomics and culture.</title>
        <authorList>
            <person name="Gilroy R."/>
            <person name="Ravi A."/>
            <person name="Getino M."/>
            <person name="Pursley I."/>
            <person name="Horton D.L."/>
            <person name="Alikhan N.F."/>
            <person name="Baker D."/>
            <person name="Gharbi K."/>
            <person name="Hall N."/>
            <person name="Watson M."/>
            <person name="Adriaenssens E.M."/>
            <person name="Foster-Nyarko E."/>
            <person name="Jarju S."/>
            <person name="Secka A."/>
            <person name="Antonio M."/>
            <person name="Oren A."/>
            <person name="Chaudhuri R.R."/>
            <person name="La Ragione R."/>
            <person name="Hildebrand F."/>
            <person name="Pallen M.J."/>
        </authorList>
    </citation>
    <scope>NUCLEOTIDE SEQUENCE</scope>
    <source>
        <strain evidence="3">ChiBcec21-2208</strain>
    </source>
</reference>
<evidence type="ECO:0000256" key="1">
    <source>
        <dbReference type="ARBA" id="ARBA00023125"/>
    </source>
</evidence>
<name>A0A921IN08_9FIRM</name>
<dbReference type="PANTHER" id="PTHR46797:SF1">
    <property type="entry name" value="METHYLPHOSPHONATE SYNTHASE"/>
    <property type="match status" value="1"/>
</dbReference>
<comment type="caution">
    <text evidence="3">The sequence shown here is derived from an EMBL/GenBank/DDBJ whole genome shotgun (WGS) entry which is preliminary data.</text>
</comment>
<dbReference type="Gene3D" id="1.10.260.40">
    <property type="entry name" value="lambda repressor-like DNA-binding domains"/>
    <property type="match status" value="1"/>
</dbReference>
<dbReference type="Pfam" id="PF01381">
    <property type="entry name" value="HTH_3"/>
    <property type="match status" value="1"/>
</dbReference>
<dbReference type="InterPro" id="IPR050807">
    <property type="entry name" value="TransReg_Diox_bact_type"/>
</dbReference>
<dbReference type="SUPFAM" id="SSF47413">
    <property type="entry name" value="lambda repressor-like DNA-binding domains"/>
    <property type="match status" value="1"/>
</dbReference>
<evidence type="ECO:0000259" key="2">
    <source>
        <dbReference type="PROSITE" id="PS50943"/>
    </source>
</evidence>
<dbReference type="GO" id="GO:0005829">
    <property type="term" value="C:cytosol"/>
    <property type="evidence" value="ECO:0007669"/>
    <property type="project" value="TreeGrafter"/>
</dbReference>
<sequence length="111" mass="12323">MDWSSIGRNLRQYRQESGLRQEDLARAAGLSVNYIGMVERGEKIPSLETFVALLNLLHVSADMVLTDVVDTGYTVKQSMLAEQVGRLPAAERERIYAVVQVLVDRADTGEA</sequence>
<organism evidence="3 4">
    <name type="scientific">Subdoligranulum variabile</name>
    <dbReference type="NCBI Taxonomy" id="214851"/>
    <lineage>
        <taxon>Bacteria</taxon>
        <taxon>Bacillati</taxon>
        <taxon>Bacillota</taxon>
        <taxon>Clostridia</taxon>
        <taxon>Eubacteriales</taxon>
        <taxon>Oscillospiraceae</taxon>
        <taxon>Subdoligranulum</taxon>
    </lineage>
</organism>
<dbReference type="GO" id="GO:0003700">
    <property type="term" value="F:DNA-binding transcription factor activity"/>
    <property type="evidence" value="ECO:0007669"/>
    <property type="project" value="TreeGrafter"/>
</dbReference>
<dbReference type="InterPro" id="IPR001387">
    <property type="entry name" value="Cro/C1-type_HTH"/>
</dbReference>
<gene>
    <name evidence="3" type="ORF">K8V20_13895</name>
</gene>
<proteinExistence type="predicted"/>
<dbReference type="EMBL" id="DYVE01000352">
    <property type="protein sequence ID" value="HJG29721.1"/>
    <property type="molecule type" value="Genomic_DNA"/>
</dbReference>
<reference evidence="3" key="2">
    <citation type="submission" date="2021-09" db="EMBL/GenBank/DDBJ databases">
        <authorList>
            <person name="Gilroy R."/>
        </authorList>
    </citation>
    <scope>NUCLEOTIDE SEQUENCE</scope>
    <source>
        <strain evidence="3">ChiBcec21-2208</strain>
    </source>
</reference>
<dbReference type="GO" id="GO:0003677">
    <property type="term" value="F:DNA binding"/>
    <property type="evidence" value="ECO:0007669"/>
    <property type="project" value="UniProtKB-KW"/>
</dbReference>
<protein>
    <submittedName>
        <fullName evidence="3">Helix-turn-helix transcriptional regulator</fullName>
    </submittedName>
</protein>
<dbReference type="Proteomes" id="UP000782880">
    <property type="component" value="Unassembled WGS sequence"/>
</dbReference>
<evidence type="ECO:0000313" key="3">
    <source>
        <dbReference type="EMBL" id="HJG29721.1"/>
    </source>
</evidence>
<dbReference type="SMART" id="SM00530">
    <property type="entry name" value="HTH_XRE"/>
    <property type="match status" value="1"/>
</dbReference>
<dbReference type="PANTHER" id="PTHR46797">
    <property type="entry name" value="HTH-TYPE TRANSCRIPTIONAL REGULATOR"/>
    <property type="match status" value="1"/>
</dbReference>
<dbReference type="InterPro" id="IPR010982">
    <property type="entry name" value="Lambda_DNA-bd_dom_sf"/>
</dbReference>
<dbReference type="AlphaFoldDB" id="A0A921IN08"/>
<feature type="domain" description="HTH cro/C1-type" evidence="2">
    <location>
        <begin position="10"/>
        <end position="64"/>
    </location>
</feature>
<accession>A0A921IN08</accession>